<comment type="caution">
    <text evidence="4">The sequence shown here is derived from an EMBL/GenBank/DDBJ whole genome shotgun (WGS) entry which is preliminary data.</text>
</comment>
<keyword evidence="1" id="KW-0677">Repeat</keyword>
<feature type="domain" description="Glycoside hydrolase 120 insertion" evidence="3">
    <location>
        <begin position="80"/>
        <end position="188"/>
    </location>
</feature>
<evidence type="ECO:0008006" key="6">
    <source>
        <dbReference type="Google" id="ProtNLM"/>
    </source>
</evidence>
<dbReference type="InterPro" id="IPR011050">
    <property type="entry name" value="Pectin_lyase_fold/virulence"/>
</dbReference>
<evidence type="ECO:0000259" key="3">
    <source>
        <dbReference type="Pfam" id="PF21258"/>
    </source>
</evidence>
<dbReference type="InterPro" id="IPR039448">
    <property type="entry name" value="Beta_helix"/>
</dbReference>
<dbReference type="SUPFAM" id="SSF51126">
    <property type="entry name" value="Pectin lyase-like"/>
    <property type="match status" value="1"/>
</dbReference>
<dbReference type="InterPro" id="IPR012334">
    <property type="entry name" value="Pectin_lyas_fold"/>
</dbReference>
<name>A0ABQ0B4M9_9FIRM</name>
<dbReference type="InterPro" id="IPR049169">
    <property type="entry name" value="Glyco_hydro_120_ins"/>
</dbReference>
<evidence type="ECO:0000256" key="1">
    <source>
        <dbReference type="ARBA" id="ARBA00022737"/>
    </source>
</evidence>
<proteinExistence type="predicted"/>
<dbReference type="PANTHER" id="PTHR22990:SF15">
    <property type="entry name" value="F-BOX ONLY PROTEIN 10"/>
    <property type="match status" value="1"/>
</dbReference>
<feature type="domain" description="Right handed beta helix" evidence="2">
    <location>
        <begin position="237"/>
        <end position="389"/>
    </location>
</feature>
<dbReference type="InterPro" id="IPR013780">
    <property type="entry name" value="Glyco_hydro_b"/>
</dbReference>
<keyword evidence="5" id="KW-1185">Reference proteome</keyword>
<gene>
    <name evidence="4" type="ORF">K040078D81_05300</name>
</gene>
<dbReference type="InterPro" id="IPR051550">
    <property type="entry name" value="SCF-Subunits/Alg-Epimerases"/>
</dbReference>
<sequence length="670" mass="75707">MIIYVDIHACRDGNGTEQSPFKHINDAAQAAKPGDEVIVAPGIYREYVNPLHAGLETKRITYRSRVPLGAVITGAEKAIGWKHYKGNVWVFRVNNNTFGNYNPYTTLIKGDWYFGPFVRHTGAVYLNDRQLYETQTLEECLEGNVYIHSWEPEWSVYKWYTEQDTEKNETVIYANFQGKDPNEEDVDISVRRNCFMPSKTGVDYITVSGFDINKAATTWAPPAAYQDGMIGPHWSKGWIIEDCEISNSKCCGISLGKYYDPENDHYFTNRHVKSATQMERDAVCRGQYHGWTKERIGSHIVRRCHIHHCEQTGIVGRLGCVFSTIEDNHIHHINCMQELAGAEVAGIKLHAAIDVTMRRNHIHHTTMGIWCDWEAQGTRITQNLFHDNNAPSENIPLVPGGMSSCDVFVEVSHGPTLIDNNISLSRISFKLASQGCAIVHNLCLGPLSSIGSGSDMLLANGTMAPRYTPYHIPHRTEVAGMMTFLHGDDRIYNNIFIQNWPVKPTETKEDMGFIMRDNQIQGTSVFDDFPTYEEWIVPFELDNPQPDMFTMQDHHFGKLPVWVSGNAYFNGAKSWKQETDKYTLDTPKAYVTLIEKDGSYTIETNVYDLLDGWSTGIINSDVLGKAFEPEQRFENPDGSTIVFNRDFCGNLRSLNAIPGPFANAAAVIDL</sequence>
<dbReference type="Pfam" id="PF21258">
    <property type="entry name" value="Glyco_hydro_120_ins"/>
    <property type="match status" value="1"/>
</dbReference>
<reference evidence="4 5" key="1">
    <citation type="submission" date="2024-04" db="EMBL/GenBank/DDBJ databases">
        <title>Defined microbial consortia suppress multidrug-resistant proinflammatory Enterobacteriaceae via ecological control.</title>
        <authorList>
            <person name="Furuichi M."/>
            <person name="Kawaguchi T."/>
            <person name="Pust M."/>
            <person name="Yasuma K."/>
            <person name="Plichta D."/>
            <person name="Hasegawa N."/>
            <person name="Ohya T."/>
            <person name="Bhattarai S."/>
            <person name="Sasajima S."/>
            <person name="Aoto Y."/>
            <person name="Tuganbaev T."/>
            <person name="Yaginuma M."/>
            <person name="Ueda M."/>
            <person name="Okahashi N."/>
            <person name="Amafuji K."/>
            <person name="Kiridooshi Y."/>
            <person name="Sugita K."/>
            <person name="Strazar M."/>
            <person name="Skelly A."/>
            <person name="Suda W."/>
            <person name="Hattori M."/>
            <person name="Nakamoto N."/>
            <person name="Caballero S."/>
            <person name="Norman J."/>
            <person name="Olle B."/>
            <person name="Tanoue T."/>
            <person name="Arita M."/>
            <person name="Bucci V."/>
            <person name="Atarashi K."/>
            <person name="Xavier R."/>
            <person name="Honda K."/>
        </authorList>
    </citation>
    <scope>NUCLEOTIDE SEQUENCE [LARGE SCALE GENOMIC DNA]</scope>
    <source>
        <strain evidence="5">k04-0078-D8-1</strain>
    </source>
</reference>
<dbReference type="Gene3D" id="2.160.20.10">
    <property type="entry name" value="Single-stranded right-handed beta-helix, Pectin lyase-like"/>
    <property type="match status" value="1"/>
</dbReference>
<dbReference type="PANTHER" id="PTHR22990">
    <property type="entry name" value="F-BOX ONLY PROTEIN"/>
    <property type="match status" value="1"/>
</dbReference>
<protein>
    <recommendedName>
        <fullName evidence="6">Right handed beta helix domain-containing protein</fullName>
    </recommendedName>
</protein>
<dbReference type="Gene3D" id="2.60.40.1180">
    <property type="entry name" value="Golgi alpha-mannosidase II"/>
    <property type="match status" value="1"/>
</dbReference>
<accession>A0ABQ0B4M9</accession>
<evidence type="ECO:0000259" key="2">
    <source>
        <dbReference type="Pfam" id="PF13229"/>
    </source>
</evidence>
<dbReference type="Pfam" id="PF13229">
    <property type="entry name" value="Beta_helix"/>
    <property type="match status" value="1"/>
</dbReference>
<organism evidence="4 5">
    <name type="scientific">Blautia hominis</name>
    <dbReference type="NCBI Taxonomy" id="2025493"/>
    <lineage>
        <taxon>Bacteria</taxon>
        <taxon>Bacillati</taxon>
        <taxon>Bacillota</taxon>
        <taxon>Clostridia</taxon>
        <taxon>Lachnospirales</taxon>
        <taxon>Lachnospiraceae</taxon>
        <taxon>Blautia</taxon>
    </lineage>
</organism>
<evidence type="ECO:0000313" key="4">
    <source>
        <dbReference type="EMBL" id="GAA6406413.1"/>
    </source>
</evidence>
<dbReference type="EMBL" id="BAABYW010000001">
    <property type="protein sequence ID" value="GAA6406413.1"/>
    <property type="molecule type" value="Genomic_DNA"/>
</dbReference>
<evidence type="ECO:0000313" key="5">
    <source>
        <dbReference type="Proteomes" id="UP001600943"/>
    </source>
</evidence>
<dbReference type="Proteomes" id="UP001600943">
    <property type="component" value="Unassembled WGS sequence"/>
</dbReference>
<dbReference type="RefSeq" id="WP_390403367.1">
    <property type="nucleotide sequence ID" value="NZ_BAABYW010000001.1"/>
</dbReference>